<protein>
    <submittedName>
        <fullName evidence="2">Uncharacterized protein</fullName>
    </submittedName>
</protein>
<keyword evidence="3" id="KW-1185">Reference proteome</keyword>
<organism evidence="2 3">
    <name type="scientific">Streptomyces cadmiisoli</name>
    <dbReference type="NCBI Taxonomy" id="2184053"/>
    <lineage>
        <taxon>Bacteria</taxon>
        <taxon>Bacillati</taxon>
        <taxon>Actinomycetota</taxon>
        <taxon>Actinomycetes</taxon>
        <taxon>Kitasatosporales</taxon>
        <taxon>Streptomycetaceae</taxon>
        <taxon>Streptomyces</taxon>
        <taxon>Streptomyces aurantiacus group</taxon>
    </lineage>
</organism>
<reference evidence="2 3" key="1">
    <citation type="journal article" date="2019" name="Int. J. Syst. Evol. Microbiol.">
        <title>Streptomyces cadmiisoli sp. nov., a novel actinomycete isolated from cadmium-contaminated soil.</title>
        <authorList>
            <person name="Li K."/>
            <person name="Tang X."/>
            <person name="Zhao J."/>
            <person name="Guo Y."/>
            <person name="Tang Y."/>
            <person name="Gao J."/>
        </authorList>
    </citation>
    <scope>NUCLEOTIDE SEQUENCE [LARGE SCALE GENOMIC DNA]</scope>
    <source>
        <strain evidence="2 3">ZFG47</strain>
    </source>
</reference>
<evidence type="ECO:0000256" key="1">
    <source>
        <dbReference type="SAM" id="MobiDB-lite"/>
    </source>
</evidence>
<evidence type="ECO:0000313" key="2">
    <source>
        <dbReference type="EMBL" id="AWW39596.1"/>
    </source>
</evidence>
<dbReference type="KEGG" id="scad:DN051_25460"/>
<feature type="region of interest" description="Disordered" evidence="1">
    <location>
        <begin position="33"/>
        <end position="80"/>
    </location>
</feature>
<proteinExistence type="predicted"/>
<dbReference type="EMBL" id="CP030073">
    <property type="protein sequence ID" value="AWW39596.1"/>
    <property type="molecule type" value="Genomic_DNA"/>
</dbReference>
<evidence type="ECO:0000313" key="3">
    <source>
        <dbReference type="Proteomes" id="UP000249616"/>
    </source>
</evidence>
<accession>A0A2Z4J3W4</accession>
<name>A0A2Z4J3W4_9ACTN</name>
<sequence length="112" mass="11292">MPAAARADPAGLRAPAEGLLCDLEPCAVFLAVSRGSSSRSSSSRSSLRASSRSSSPRSSSSRSARGSFLPGLSGPACRPSVRSCRESARCSALALSREVAAALLAPVSSVPT</sequence>
<feature type="compositionally biased region" description="Low complexity" evidence="1">
    <location>
        <begin position="33"/>
        <end position="67"/>
    </location>
</feature>
<gene>
    <name evidence="2" type="ORF">DN051_25460</name>
</gene>
<dbReference type="Proteomes" id="UP000249616">
    <property type="component" value="Chromosome"/>
</dbReference>
<dbReference type="AlphaFoldDB" id="A0A2Z4J3W4"/>